<dbReference type="InterPro" id="IPR029261">
    <property type="entry name" value="Transposase_Znf"/>
</dbReference>
<dbReference type="Proteomes" id="UP000636960">
    <property type="component" value="Unassembled WGS sequence"/>
</dbReference>
<proteinExistence type="predicted"/>
<organism evidence="2 3">
    <name type="scientific">Paractinoplanes rishiriensis</name>
    <dbReference type="NCBI Taxonomy" id="1050105"/>
    <lineage>
        <taxon>Bacteria</taxon>
        <taxon>Bacillati</taxon>
        <taxon>Actinomycetota</taxon>
        <taxon>Actinomycetes</taxon>
        <taxon>Micromonosporales</taxon>
        <taxon>Micromonosporaceae</taxon>
        <taxon>Paractinoplanes</taxon>
    </lineage>
</organism>
<evidence type="ECO:0000313" key="3">
    <source>
        <dbReference type="Proteomes" id="UP000636960"/>
    </source>
</evidence>
<dbReference type="InterPro" id="IPR047951">
    <property type="entry name" value="Transpos_ISL3"/>
</dbReference>
<name>A0A919JWD4_9ACTN</name>
<evidence type="ECO:0000259" key="1">
    <source>
        <dbReference type="Pfam" id="PF14690"/>
    </source>
</evidence>
<accession>A0A919JWD4</accession>
<comment type="caution">
    <text evidence="2">The sequence shown here is derived from an EMBL/GenBank/DDBJ whole genome shotgun (WGS) entry which is preliminary data.</text>
</comment>
<dbReference type="PANTHER" id="PTHR33498:SF1">
    <property type="entry name" value="TRANSPOSASE FOR INSERTION SEQUENCE ELEMENT IS1557"/>
    <property type="match status" value="1"/>
</dbReference>
<dbReference type="AlphaFoldDB" id="A0A919JWD4"/>
<gene>
    <name evidence="2" type="ORF">Ari01nite_19920</name>
</gene>
<dbReference type="PANTHER" id="PTHR33498">
    <property type="entry name" value="TRANSPOSASE FOR INSERTION SEQUENCE ELEMENT IS1557"/>
    <property type="match status" value="1"/>
</dbReference>
<feature type="domain" description="Transposase IS204/IS1001/IS1096/IS1165 zinc-finger" evidence="1">
    <location>
        <begin position="29"/>
        <end position="71"/>
    </location>
</feature>
<dbReference type="EMBL" id="BOMV01000013">
    <property type="protein sequence ID" value="GIE94527.1"/>
    <property type="molecule type" value="Genomic_DNA"/>
</dbReference>
<reference evidence="2" key="1">
    <citation type="submission" date="2021-01" db="EMBL/GenBank/DDBJ databases">
        <title>Whole genome shotgun sequence of Actinoplanes rishiriensis NBRC 108556.</title>
        <authorList>
            <person name="Komaki H."/>
            <person name="Tamura T."/>
        </authorList>
    </citation>
    <scope>NUCLEOTIDE SEQUENCE</scope>
    <source>
        <strain evidence="2">NBRC 108556</strain>
    </source>
</reference>
<protein>
    <recommendedName>
        <fullName evidence="1">Transposase IS204/IS1001/IS1096/IS1165 zinc-finger domain-containing protein</fullName>
    </recommendedName>
</protein>
<sequence length="148" mass="16305">MPHLAEVTIDQIHEAGGRIVIEARSGRDRAACPDCGTESGRVHGRYRRQLGDTALAGRPVVIRLLVRRMLCLRAGCARATFVEQIPGLTSPHSRYSPPLRKALTAIGVALAGRPGARLARRLGMPVAHPTRRCSRQLSRIARRRRPRP</sequence>
<dbReference type="Pfam" id="PF14690">
    <property type="entry name" value="Zn_ribbon_ISL3"/>
    <property type="match status" value="1"/>
</dbReference>
<keyword evidence="3" id="KW-1185">Reference proteome</keyword>
<evidence type="ECO:0000313" key="2">
    <source>
        <dbReference type="EMBL" id="GIE94527.1"/>
    </source>
</evidence>